<dbReference type="InterPro" id="IPR006311">
    <property type="entry name" value="TAT_signal"/>
</dbReference>
<name>A0A1H6B4B7_9BACT</name>
<sequence>MATGSSRRNFLRAAPLAAAAASLSLPEVLSAQTAAVPATPFPIKVLTAGTLAEQTTALQTKPGNFDFSLNPMLPFTCVLTVEKEKAGKEFEWHEGRDHIFQILEGETTYELGGKPEGAHMTKPGEWLAPKMSGATTVTVKKGDILMIPRNTAHKRTTKGSVTFYLFSVEGPLKS</sequence>
<feature type="signal peptide" evidence="1">
    <location>
        <begin position="1"/>
        <end position="31"/>
    </location>
</feature>
<dbReference type="Gene3D" id="2.60.120.10">
    <property type="entry name" value="Jelly Rolls"/>
    <property type="match status" value="1"/>
</dbReference>
<protein>
    <recommendedName>
        <fullName evidence="4">Tat (Twin-arginine translocation) pathway signal sequence</fullName>
    </recommendedName>
</protein>
<evidence type="ECO:0000256" key="1">
    <source>
        <dbReference type="SAM" id="SignalP"/>
    </source>
</evidence>
<evidence type="ECO:0000313" key="3">
    <source>
        <dbReference type="Proteomes" id="UP000236728"/>
    </source>
</evidence>
<organism evidence="2 3">
    <name type="scientific">Bryocella elongata</name>
    <dbReference type="NCBI Taxonomy" id="863522"/>
    <lineage>
        <taxon>Bacteria</taxon>
        <taxon>Pseudomonadati</taxon>
        <taxon>Acidobacteriota</taxon>
        <taxon>Terriglobia</taxon>
        <taxon>Terriglobales</taxon>
        <taxon>Acidobacteriaceae</taxon>
        <taxon>Bryocella</taxon>
    </lineage>
</organism>
<dbReference type="PROSITE" id="PS51318">
    <property type="entry name" value="TAT"/>
    <property type="match status" value="1"/>
</dbReference>
<gene>
    <name evidence="2" type="ORF">SAMN05421819_3494</name>
</gene>
<dbReference type="EMBL" id="FNVA01000006">
    <property type="protein sequence ID" value="SEG55384.1"/>
    <property type="molecule type" value="Genomic_DNA"/>
</dbReference>
<dbReference type="InterPro" id="IPR011051">
    <property type="entry name" value="RmlC_Cupin_sf"/>
</dbReference>
<dbReference type="Proteomes" id="UP000236728">
    <property type="component" value="Unassembled WGS sequence"/>
</dbReference>
<dbReference type="AlphaFoldDB" id="A0A1H6B4B7"/>
<proteinExistence type="predicted"/>
<evidence type="ECO:0000313" key="2">
    <source>
        <dbReference type="EMBL" id="SEG55384.1"/>
    </source>
</evidence>
<keyword evidence="3" id="KW-1185">Reference proteome</keyword>
<dbReference type="RefSeq" id="WP_103934347.1">
    <property type="nucleotide sequence ID" value="NZ_FNVA01000006.1"/>
</dbReference>
<dbReference type="OrthoDB" id="117439at2"/>
<dbReference type="SUPFAM" id="SSF51182">
    <property type="entry name" value="RmlC-like cupins"/>
    <property type="match status" value="1"/>
</dbReference>
<feature type="chain" id="PRO_5009293316" description="Tat (Twin-arginine translocation) pathway signal sequence" evidence="1">
    <location>
        <begin position="32"/>
        <end position="174"/>
    </location>
</feature>
<accession>A0A1H6B4B7</accession>
<keyword evidence="1" id="KW-0732">Signal</keyword>
<reference evidence="2 3" key="1">
    <citation type="submission" date="2016-10" db="EMBL/GenBank/DDBJ databases">
        <authorList>
            <person name="de Groot N.N."/>
        </authorList>
    </citation>
    <scope>NUCLEOTIDE SEQUENCE [LARGE SCALE GENOMIC DNA]</scope>
    <source>
        <strain evidence="2 3">DSM 22489</strain>
    </source>
</reference>
<dbReference type="InterPro" id="IPR014710">
    <property type="entry name" value="RmlC-like_jellyroll"/>
</dbReference>
<evidence type="ECO:0008006" key="4">
    <source>
        <dbReference type="Google" id="ProtNLM"/>
    </source>
</evidence>